<dbReference type="SUPFAM" id="SSF56784">
    <property type="entry name" value="HAD-like"/>
    <property type="match status" value="1"/>
</dbReference>
<dbReference type="InterPro" id="IPR006439">
    <property type="entry name" value="HAD-SF_hydro_IA"/>
</dbReference>
<dbReference type="Gene3D" id="1.10.150.240">
    <property type="entry name" value="Putative phosphatase, domain 2"/>
    <property type="match status" value="1"/>
</dbReference>
<protein>
    <recommendedName>
        <fullName evidence="4">phosphoglycolate phosphatase</fullName>
        <ecNumber evidence="4">3.1.3.18</ecNumber>
    </recommendedName>
</protein>
<name>A0ABR6HND0_9RHOB</name>
<dbReference type="SFLD" id="SFLDG01129">
    <property type="entry name" value="C1.5:_HAD__Beta-PGM__Phosphata"/>
    <property type="match status" value="1"/>
</dbReference>
<organism evidence="5 6">
    <name type="scientific">Limimaricola variabilis</name>
    <dbReference type="NCBI Taxonomy" id="1492771"/>
    <lineage>
        <taxon>Bacteria</taxon>
        <taxon>Pseudomonadati</taxon>
        <taxon>Pseudomonadota</taxon>
        <taxon>Alphaproteobacteria</taxon>
        <taxon>Rhodobacterales</taxon>
        <taxon>Paracoccaceae</taxon>
        <taxon>Limimaricola</taxon>
    </lineage>
</organism>
<comment type="similarity">
    <text evidence="3">Belongs to the HAD-like hydrolase superfamily. CbbY/CbbZ/Gph/YieH family.</text>
</comment>
<dbReference type="EMBL" id="JACIBX010000005">
    <property type="protein sequence ID" value="MBB3712060.1"/>
    <property type="molecule type" value="Genomic_DNA"/>
</dbReference>
<evidence type="ECO:0000256" key="1">
    <source>
        <dbReference type="ARBA" id="ARBA00000830"/>
    </source>
</evidence>
<dbReference type="EC" id="3.1.3.18" evidence="4"/>
<comment type="catalytic activity">
    <reaction evidence="1">
        <text>2-phosphoglycolate + H2O = glycolate + phosphate</text>
        <dbReference type="Rhea" id="RHEA:14369"/>
        <dbReference type="ChEBI" id="CHEBI:15377"/>
        <dbReference type="ChEBI" id="CHEBI:29805"/>
        <dbReference type="ChEBI" id="CHEBI:43474"/>
        <dbReference type="ChEBI" id="CHEBI:58033"/>
        <dbReference type="EC" id="3.1.3.18"/>
    </reaction>
</comment>
<dbReference type="PANTHER" id="PTHR43434">
    <property type="entry name" value="PHOSPHOGLYCOLATE PHOSPHATASE"/>
    <property type="match status" value="1"/>
</dbReference>
<comment type="caution">
    <text evidence="5">The sequence shown here is derived from an EMBL/GenBank/DDBJ whole genome shotgun (WGS) entry which is preliminary data.</text>
</comment>
<dbReference type="PANTHER" id="PTHR43434:SF1">
    <property type="entry name" value="PHOSPHOGLYCOLATE PHOSPHATASE"/>
    <property type="match status" value="1"/>
</dbReference>
<evidence type="ECO:0000256" key="3">
    <source>
        <dbReference type="ARBA" id="ARBA00006171"/>
    </source>
</evidence>
<reference evidence="5 6" key="1">
    <citation type="submission" date="2020-08" db="EMBL/GenBank/DDBJ databases">
        <title>Genomic Encyclopedia of Type Strains, Phase III (KMG-III): the genomes of soil and plant-associated and newly described type strains.</title>
        <authorList>
            <person name="Whitman W."/>
        </authorList>
    </citation>
    <scope>NUCLEOTIDE SEQUENCE [LARGE SCALE GENOMIC DNA]</scope>
    <source>
        <strain evidence="5 6">CECT 8572</strain>
    </source>
</reference>
<dbReference type="InterPro" id="IPR023214">
    <property type="entry name" value="HAD_sf"/>
</dbReference>
<dbReference type="NCBIfam" id="TIGR01549">
    <property type="entry name" value="HAD-SF-IA-v1"/>
    <property type="match status" value="1"/>
</dbReference>
<sequence length="234" mass="24210">MTPRALIFDKDGTLFDFQATWGLWSRGLILAEAEGDTARATSIATALGYDLASGRFLPDSPVVASTPGEIADVMLPHLPGTNRATLVARMNARAAQAPQVEAVPLLPLFERLTARGLGLGLVTNDAEAPARAHLGVAGLTEVFGFVAGADSGYGAKPGPGQLLSCARALGRLPAECAMIGDSLHDLHAARAAGMRAIAVLTGPAPRHVLEPHADAVLDDIGGLPDWLDSLLTKA</sequence>
<dbReference type="GO" id="GO:0008967">
    <property type="term" value="F:phosphoglycolate phosphatase activity"/>
    <property type="evidence" value="ECO:0007669"/>
    <property type="project" value="UniProtKB-EC"/>
</dbReference>
<dbReference type="InterPro" id="IPR036412">
    <property type="entry name" value="HAD-like_sf"/>
</dbReference>
<dbReference type="Gene3D" id="3.40.50.1000">
    <property type="entry name" value="HAD superfamily/HAD-like"/>
    <property type="match status" value="1"/>
</dbReference>
<evidence type="ECO:0000256" key="2">
    <source>
        <dbReference type="ARBA" id="ARBA00004818"/>
    </source>
</evidence>
<evidence type="ECO:0000313" key="5">
    <source>
        <dbReference type="EMBL" id="MBB3712060.1"/>
    </source>
</evidence>
<dbReference type="InterPro" id="IPR050155">
    <property type="entry name" value="HAD-like_hydrolase_sf"/>
</dbReference>
<accession>A0ABR6HND0</accession>
<gene>
    <name evidence="5" type="ORF">FHS00_001637</name>
</gene>
<dbReference type="InterPro" id="IPR023198">
    <property type="entry name" value="PGP-like_dom2"/>
</dbReference>
<comment type="pathway">
    <text evidence="2">Organic acid metabolism; glycolate biosynthesis; glycolate from 2-phosphoglycolate: step 1/1.</text>
</comment>
<dbReference type="Proteomes" id="UP000576152">
    <property type="component" value="Unassembled WGS sequence"/>
</dbReference>
<dbReference type="RefSeq" id="WP_183471690.1">
    <property type="nucleotide sequence ID" value="NZ_JACIBX010000005.1"/>
</dbReference>
<dbReference type="SFLD" id="SFLDS00003">
    <property type="entry name" value="Haloacid_Dehalogenase"/>
    <property type="match status" value="1"/>
</dbReference>
<dbReference type="Pfam" id="PF00702">
    <property type="entry name" value="Hydrolase"/>
    <property type="match status" value="1"/>
</dbReference>
<evidence type="ECO:0000256" key="4">
    <source>
        <dbReference type="ARBA" id="ARBA00013078"/>
    </source>
</evidence>
<keyword evidence="6" id="KW-1185">Reference proteome</keyword>
<keyword evidence="5" id="KW-0378">Hydrolase</keyword>
<proteinExistence type="inferred from homology"/>
<evidence type="ECO:0000313" key="6">
    <source>
        <dbReference type="Proteomes" id="UP000576152"/>
    </source>
</evidence>